<evidence type="ECO:0000256" key="7">
    <source>
        <dbReference type="ARBA" id="ARBA00023014"/>
    </source>
</evidence>
<dbReference type="InterPro" id="IPR017896">
    <property type="entry name" value="4Fe4S_Fe-S-bd"/>
</dbReference>
<dbReference type="PROSITE" id="PS51379">
    <property type="entry name" value="4FE4S_FER_2"/>
    <property type="match status" value="2"/>
</dbReference>
<keyword evidence="5" id="KW-0249">Electron transport</keyword>
<dbReference type="Pfam" id="PF04015">
    <property type="entry name" value="DUF362"/>
    <property type="match status" value="1"/>
</dbReference>
<reference evidence="9 10" key="2">
    <citation type="journal article" date="2011" name="ISME J.">
        <title>RNA-seq reveals cooperative metabolic interactions between two termite-gut spirochete species in co-culture.</title>
        <authorList>
            <person name="Rosenthal A.Z."/>
            <person name="Matson E.G."/>
            <person name="Eldar A."/>
            <person name="Leadbetter J.R."/>
        </authorList>
    </citation>
    <scope>NUCLEOTIDE SEQUENCE [LARGE SCALE GENOMIC DNA]</scope>
    <source>
        <strain evidence="10">ATCC BAA-888 / DSM 13862 / ZAS-9</strain>
    </source>
</reference>
<dbReference type="AlphaFoldDB" id="F5YF33"/>
<dbReference type="InterPro" id="IPR017900">
    <property type="entry name" value="4Fe4S_Fe_S_CS"/>
</dbReference>
<dbReference type="Pfam" id="PF12838">
    <property type="entry name" value="Fer4_7"/>
    <property type="match status" value="1"/>
</dbReference>
<keyword evidence="3" id="KW-0479">Metal-binding</keyword>
<keyword evidence="4" id="KW-0677">Repeat</keyword>
<proteinExistence type="predicted"/>
<dbReference type="eggNOG" id="COG2006">
    <property type="taxonomic scope" value="Bacteria"/>
</dbReference>
<dbReference type="GO" id="GO:0046872">
    <property type="term" value="F:metal ion binding"/>
    <property type="evidence" value="ECO:0007669"/>
    <property type="project" value="UniProtKB-KW"/>
</dbReference>
<dbReference type="STRING" id="545695.TREAZ_2535"/>
<protein>
    <submittedName>
        <fullName evidence="9">Iron-sulfur cluster-binding protein</fullName>
    </submittedName>
</protein>
<dbReference type="KEGG" id="taz:TREAZ_2535"/>
<accession>F5YF33</accession>
<dbReference type="InParanoid" id="F5YF33"/>
<keyword evidence="7" id="KW-0411">Iron-sulfur</keyword>
<sequence length="383" mass="41631">MNNKVGIERCAAYEAGEVYEALKKAVNLAGGLDVAGKKVLLKPNIVFDSPPAKAIVTHPVFLEAAIRLVKEMGAASITVGDSPGLQGPNFTARSSGLGEKALQCGAQWADFTKDRIDIPCPGGKVIKSFSLTDAVKEADCIISLPKLKTHQLMIYTGAMKNLFGLVPSVVKSSFHVRFPTREAFASMVVDLNLAVKPAYAFMDAITGMEGPGPSAGTPRDIGLVLASSNLLAMDAAASFIIGYPPETIPVSREALSRGIWLKDFNEIEYPGLDPADLRIPDFIKVPLKKSNNQVLDFILPKKLRHFRESLTPRPEVQNSVCVRCGDCTRICGSKAMSLEGQGLEKKVVIDYKRCIRCYCCHEICPVKAIEIKKVKLREALRRA</sequence>
<feature type="domain" description="4Fe-4S ferredoxin-type" evidence="8">
    <location>
        <begin position="312"/>
        <end position="341"/>
    </location>
</feature>
<dbReference type="PANTHER" id="PTHR43687">
    <property type="entry name" value="ADENYLYLSULFATE REDUCTASE, BETA SUBUNIT"/>
    <property type="match status" value="1"/>
</dbReference>
<evidence type="ECO:0000256" key="1">
    <source>
        <dbReference type="ARBA" id="ARBA00022448"/>
    </source>
</evidence>
<name>F5YF33_LEAAZ</name>
<dbReference type="GO" id="GO:0051539">
    <property type="term" value="F:4 iron, 4 sulfur cluster binding"/>
    <property type="evidence" value="ECO:0007669"/>
    <property type="project" value="UniProtKB-KW"/>
</dbReference>
<evidence type="ECO:0000256" key="3">
    <source>
        <dbReference type="ARBA" id="ARBA00022723"/>
    </source>
</evidence>
<evidence type="ECO:0000256" key="4">
    <source>
        <dbReference type="ARBA" id="ARBA00022737"/>
    </source>
</evidence>
<dbReference type="PANTHER" id="PTHR43687:SF6">
    <property type="entry name" value="L-ASPARTATE SEMIALDEHYDE SULFURTRANSFERASE IRON-SULFUR SUBUNIT"/>
    <property type="match status" value="1"/>
</dbReference>
<keyword evidence="1" id="KW-0813">Transport</keyword>
<dbReference type="PROSITE" id="PS00198">
    <property type="entry name" value="4FE4S_FER_1"/>
    <property type="match status" value="1"/>
</dbReference>
<dbReference type="Gene3D" id="3.30.70.20">
    <property type="match status" value="1"/>
</dbReference>
<keyword evidence="10" id="KW-1185">Reference proteome</keyword>
<evidence type="ECO:0000256" key="6">
    <source>
        <dbReference type="ARBA" id="ARBA00023004"/>
    </source>
</evidence>
<evidence type="ECO:0000256" key="5">
    <source>
        <dbReference type="ARBA" id="ARBA00022982"/>
    </source>
</evidence>
<feature type="domain" description="4Fe-4S ferredoxin-type" evidence="8">
    <location>
        <begin position="345"/>
        <end position="374"/>
    </location>
</feature>
<gene>
    <name evidence="9" type="ordered locus">TREAZ_2535</name>
</gene>
<evidence type="ECO:0000256" key="2">
    <source>
        <dbReference type="ARBA" id="ARBA00022485"/>
    </source>
</evidence>
<dbReference type="HOGENOM" id="CLU_058393_1_0_12"/>
<dbReference type="EMBL" id="CP001841">
    <property type="protein sequence ID" value="AEF82004.1"/>
    <property type="molecule type" value="Genomic_DNA"/>
</dbReference>
<organism evidence="9 10">
    <name type="scientific">Leadbettera azotonutricia (strain ATCC BAA-888 / DSM 13862 / ZAS-9)</name>
    <name type="common">Treponema azotonutricium</name>
    <dbReference type="NCBI Taxonomy" id="545695"/>
    <lineage>
        <taxon>Bacteria</taxon>
        <taxon>Pseudomonadati</taxon>
        <taxon>Spirochaetota</taxon>
        <taxon>Spirochaetia</taxon>
        <taxon>Spirochaetales</taxon>
        <taxon>Breznakiellaceae</taxon>
        <taxon>Leadbettera</taxon>
    </lineage>
</organism>
<evidence type="ECO:0000313" key="9">
    <source>
        <dbReference type="EMBL" id="AEF82004.1"/>
    </source>
</evidence>
<dbReference type="InterPro" id="IPR007160">
    <property type="entry name" value="DUF362"/>
</dbReference>
<dbReference type="OrthoDB" id="9807879at2"/>
<keyword evidence="6" id="KW-0408">Iron</keyword>
<dbReference type="Proteomes" id="UP000009222">
    <property type="component" value="Chromosome"/>
</dbReference>
<evidence type="ECO:0000313" key="10">
    <source>
        <dbReference type="Proteomes" id="UP000009222"/>
    </source>
</evidence>
<dbReference type="InterPro" id="IPR050572">
    <property type="entry name" value="Fe-S_Ferredoxin"/>
</dbReference>
<dbReference type="eggNOG" id="COG2768">
    <property type="taxonomic scope" value="Bacteria"/>
</dbReference>
<dbReference type="SUPFAM" id="SSF54862">
    <property type="entry name" value="4Fe-4S ferredoxins"/>
    <property type="match status" value="1"/>
</dbReference>
<reference evidence="10" key="1">
    <citation type="submission" date="2009-12" db="EMBL/GenBank/DDBJ databases">
        <title>Complete sequence of Treponema azotonutricium strain ZAS-9.</title>
        <authorList>
            <person name="Tetu S.G."/>
            <person name="Matson E."/>
            <person name="Ren Q."/>
            <person name="Seshadri R."/>
            <person name="Elbourne L."/>
            <person name="Hassan K.A."/>
            <person name="Durkin A."/>
            <person name="Radune D."/>
            <person name="Mohamoud Y."/>
            <person name="Shay R."/>
            <person name="Jin S."/>
            <person name="Zhang X."/>
            <person name="Lucey K."/>
            <person name="Ballor N.R."/>
            <person name="Ottesen E."/>
            <person name="Rosenthal R."/>
            <person name="Allen A."/>
            <person name="Leadbetter J.R."/>
            <person name="Paulsen I.T."/>
        </authorList>
    </citation>
    <scope>NUCLEOTIDE SEQUENCE [LARGE SCALE GENOMIC DNA]</scope>
    <source>
        <strain evidence="10">ATCC BAA-888 / DSM 13862 / ZAS-9</strain>
    </source>
</reference>
<evidence type="ECO:0000259" key="8">
    <source>
        <dbReference type="PROSITE" id="PS51379"/>
    </source>
</evidence>
<keyword evidence="2" id="KW-0004">4Fe-4S</keyword>
<dbReference type="RefSeq" id="WP_015712992.1">
    <property type="nucleotide sequence ID" value="NC_015577.1"/>
</dbReference>